<keyword evidence="2" id="KW-1185">Reference proteome</keyword>
<accession>A0ABU8TE67</accession>
<sequence>MESMGTSGLGEVQSRPIQNANLQEKIMSDEIWVSSVGSNYKLFDKLGIREKHFGQDWALPQFEHGAPTKEQANNSRRHARGEKLQREEFVEAAYVFDGKRWSRVKDFFAIDGFFAVKGKLAELLKDFDLGQGDLVEFPIYEMDKTTRLTGPFYFLNFGSQKDCFIPDETKDSQLIGRNKKTGIELWGRAIEPMDGDIAVASSALEGADLWIDPKLIGKIFMSGPLHDAIEAVIPPKISGAQW</sequence>
<dbReference type="RefSeq" id="WP_340271918.1">
    <property type="nucleotide sequence ID" value="NZ_JBAKIA010000001.1"/>
</dbReference>
<organism evidence="1 2">
    <name type="scientific">Roseibium algae</name>
    <dbReference type="NCBI Taxonomy" id="3123038"/>
    <lineage>
        <taxon>Bacteria</taxon>
        <taxon>Pseudomonadati</taxon>
        <taxon>Pseudomonadota</taxon>
        <taxon>Alphaproteobacteria</taxon>
        <taxon>Hyphomicrobiales</taxon>
        <taxon>Stappiaceae</taxon>
        <taxon>Roseibium</taxon>
    </lineage>
</organism>
<reference evidence="1 2" key="1">
    <citation type="submission" date="2024-02" db="EMBL/GenBank/DDBJ databases">
        <title>Roseibium algae sp. nov., isolated from marine alga (Grateloupia sp.), showing potential in myo-inositol conversion.</title>
        <authorList>
            <person name="Wang Y."/>
        </authorList>
    </citation>
    <scope>NUCLEOTIDE SEQUENCE [LARGE SCALE GENOMIC DNA]</scope>
    <source>
        <strain evidence="1 2">H3510</strain>
    </source>
</reference>
<proteinExistence type="predicted"/>
<evidence type="ECO:0000313" key="2">
    <source>
        <dbReference type="Proteomes" id="UP001385499"/>
    </source>
</evidence>
<dbReference type="Proteomes" id="UP001385499">
    <property type="component" value="Unassembled WGS sequence"/>
</dbReference>
<comment type="caution">
    <text evidence="1">The sequence shown here is derived from an EMBL/GenBank/DDBJ whole genome shotgun (WGS) entry which is preliminary data.</text>
</comment>
<evidence type="ECO:0000313" key="1">
    <source>
        <dbReference type="EMBL" id="MEJ8472457.1"/>
    </source>
</evidence>
<gene>
    <name evidence="1" type="ORF">V6575_00010</name>
</gene>
<protein>
    <submittedName>
        <fullName evidence="1">Uncharacterized protein</fullName>
    </submittedName>
</protein>
<name>A0ABU8TE67_9HYPH</name>
<dbReference type="EMBL" id="JBAKIA010000001">
    <property type="protein sequence ID" value="MEJ8472457.1"/>
    <property type="molecule type" value="Genomic_DNA"/>
</dbReference>